<dbReference type="SUPFAM" id="SSF161098">
    <property type="entry name" value="MetI-like"/>
    <property type="match status" value="1"/>
</dbReference>
<organism evidence="9 10">
    <name type="scientific">Sporolactobacillus shoreicorticis</name>
    <dbReference type="NCBI Taxonomy" id="1923877"/>
    <lineage>
        <taxon>Bacteria</taxon>
        <taxon>Bacillati</taxon>
        <taxon>Bacillota</taxon>
        <taxon>Bacilli</taxon>
        <taxon>Bacillales</taxon>
        <taxon>Sporolactobacillaceae</taxon>
        <taxon>Sporolactobacillus</taxon>
    </lineage>
</organism>
<evidence type="ECO:0000256" key="1">
    <source>
        <dbReference type="ARBA" id="ARBA00004651"/>
    </source>
</evidence>
<evidence type="ECO:0000256" key="2">
    <source>
        <dbReference type="ARBA" id="ARBA00022448"/>
    </source>
</evidence>
<evidence type="ECO:0000256" key="6">
    <source>
        <dbReference type="ARBA" id="ARBA00023136"/>
    </source>
</evidence>
<dbReference type="Proteomes" id="UP001597399">
    <property type="component" value="Unassembled WGS sequence"/>
</dbReference>
<keyword evidence="10" id="KW-1185">Reference proteome</keyword>
<reference evidence="10" key="1">
    <citation type="journal article" date="2019" name="Int. J. Syst. Evol. Microbiol.">
        <title>The Global Catalogue of Microorganisms (GCM) 10K type strain sequencing project: providing services to taxonomists for standard genome sequencing and annotation.</title>
        <authorList>
            <consortium name="The Broad Institute Genomics Platform"/>
            <consortium name="The Broad Institute Genome Sequencing Center for Infectious Disease"/>
            <person name="Wu L."/>
            <person name="Ma J."/>
        </authorList>
    </citation>
    <scope>NUCLEOTIDE SEQUENCE [LARGE SCALE GENOMIC DNA]</scope>
    <source>
        <strain evidence="10">TISTR 2466</strain>
    </source>
</reference>
<feature type="transmembrane region" description="Helical" evidence="7">
    <location>
        <begin position="231"/>
        <end position="251"/>
    </location>
</feature>
<sequence length="315" mass="35167">MVMEQTEIKEGADFPATNAREQPINRLFGTQPAAWLYLLPSLILFAVFVFYPLFRTLQLSFFLSDSKGLPTVFVGFNNYARLLSSPEFLASAGSTLLFVLYTVPTTIILALILALLANEKLKGIGFFRTIFSSSMGISVAASSVVWLFIFNPSAGILNRLLSLLGVTGINWLADPNWALFSVSLTTIWLHLGFTFLILLGGLQNIDEHLYENAQIEGCGYWYRLRRITLPMLSPTLFFVITVSMIDAFQTFGQIDLLTKGGPGNATNLIVYSIYQKAFINFDFGMASAEVIVLFLCILLITALQFKFGERKVHYQ</sequence>
<gene>
    <name evidence="9" type="ORF">ACFSUE_14610</name>
</gene>
<evidence type="ECO:0000256" key="4">
    <source>
        <dbReference type="ARBA" id="ARBA00022692"/>
    </source>
</evidence>
<keyword evidence="5 7" id="KW-1133">Transmembrane helix</keyword>
<dbReference type="PANTHER" id="PTHR30193">
    <property type="entry name" value="ABC TRANSPORTER PERMEASE PROTEIN"/>
    <property type="match status" value="1"/>
</dbReference>
<protein>
    <submittedName>
        <fullName evidence="9">Carbohydrate ABC transporter permease</fullName>
    </submittedName>
</protein>
<keyword evidence="2 7" id="KW-0813">Transport</keyword>
<comment type="subcellular location">
    <subcellularLocation>
        <location evidence="1 7">Cell membrane</location>
        <topology evidence="1 7">Multi-pass membrane protein</topology>
    </subcellularLocation>
</comment>
<evidence type="ECO:0000313" key="10">
    <source>
        <dbReference type="Proteomes" id="UP001597399"/>
    </source>
</evidence>
<feature type="transmembrane region" description="Helical" evidence="7">
    <location>
        <begin position="137"/>
        <end position="157"/>
    </location>
</feature>
<evidence type="ECO:0000256" key="3">
    <source>
        <dbReference type="ARBA" id="ARBA00022475"/>
    </source>
</evidence>
<keyword evidence="3" id="KW-1003">Cell membrane</keyword>
<proteinExistence type="inferred from homology"/>
<feature type="transmembrane region" description="Helical" evidence="7">
    <location>
        <begin position="283"/>
        <end position="305"/>
    </location>
</feature>
<dbReference type="InterPro" id="IPR051393">
    <property type="entry name" value="ABC_transporter_permease"/>
</dbReference>
<name>A0ABW5S5D5_9BACL</name>
<dbReference type="RefSeq" id="WP_253061910.1">
    <property type="nucleotide sequence ID" value="NZ_JAMXWM010000011.1"/>
</dbReference>
<feature type="transmembrane region" description="Helical" evidence="7">
    <location>
        <begin position="34"/>
        <end position="54"/>
    </location>
</feature>
<keyword evidence="6 7" id="KW-0472">Membrane</keyword>
<dbReference type="Pfam" id="PF00528">
    <property type="entry name" value="BPD_transp_1"/>
    <property type="match status" value="1"/>
</dbReference>
<dbReference type="PANTHER" id="PTHR30193:SF37">
    <property type="entry name" value="INNER MEMBRANE ABC TRANSPORTER PERMEASE PROTEIN YCJO"/>
    <property type="match status" value="1"/>
</dbReference>
<evidence type="ECO:0000313" key="9">
    <source>
        <dbReference type="EMBL" id="MFD2694846.1"/>
    </source>
</evidence>
<dbReference type="InterPro" id="IPR000515">
    <property type="entry name" value="MetI-like"/>
</dbReference>
<evidence type="ECO:0000256" key="5">
    <source>
        <dbReference type="ARBA" id="ARBA00022989"/>
    </source>
</evidence>
<dbReference type="InterPro" id="IPR035906">
    <property type="entry name" value="MetI-like_sf"/>
</dbReference>
<feature type="transmembrane region" description="Helical" evidence="7">
    <location>
        <begin position="88"/>
        <end position="116"/>
    </location>
</feature>
<feature type="transmembrane region" description="Helical" evidence="7">
    <location>
        <begin position="177"/>
        <end position="199"/>
    </location>
</feature>
<comment type="caution">
    <text evidence="9">The sequence shown here is derived from an EMBL/GenBank/DDBJ whole genome shotgun (WGS) entry which is preliminary data.</text>
</comment>
<keyword evidence="4 7" id="KW-0812">Transmembrane</keyword>
<dbReference type="EMBL" id="JBHUMQ010000031">
    <property type="protein sequence ID" value="MFD2694846.1"/>
    <property type="molecule type" value="Genomic_DNA"/>
</dbReference>
<evidence type="ECO:0000259" key="8">
    <source>
        <dbReference type="PROSITE" id="PS50928"/>
    </source>
</evidence>
<feature type="domain" description="ABC transmembrane type-1" evidence="8">
    <location>
        <begin position="92"/>
        <end position="304"/>
    </location>
</feature>
<dbReference type="CDD" id="cd06261">
    <property type="entry name" value="TM_PBP2"/>
    <property type="match status" value="1"/>
</dbReference>
<evidence type="ECO:0000256" key="7">
    <source>
        <dbReference type="RuleBase" id="RU363032"/>
    </source>
</evidence>
<comment type="similarity">
    <text evidence="7">Belongs to the binding-protein-dependent transport system permease family.</text>
</comment>
<dbReference type="PROSITE" id="PS50928">
    <property type="entry name" value="ABC_TM1"/>
    <property type="match status" value="1"/>
</dbReference>
<dbReference type="Gene3D" id="1.10.3720.10">
    <property type="entry name" value="MetI-like"/>
    <property type="match status" value="1"/>
</dbReference>
<accession>A0ABW5S5D5</accession>